<reference evidence="2 3" key="1">
    <citation type="submission" date="2018-12" db="EMBL/GenBank/DDBJ databases">
        <title>Draft genome sequence of Xylaria grammica IHI A82.</title>
        <authorList>
            <person name="Buettner E."/>
            <person name="Kellner H."/>
        </authorList>
    </citation>
    <scope>NUCLEOTIDE SEQUENCE [LARGE SCALE GENOMIC DNA]</scope>
    <source>
        <strain evidence="2 3">IHI A82</strain>
    </source>
</reference>
<keyword evidence="3" id="KW-1185">Reference proteome</keyword>
<evidence type="ECO:0000313" key="3">
    <source>
        <dbReference type="Proteomes" id="UP000286045"/>
    </source>
</evidence>
<feature type="region of interest" description="Disordered" evidence="1">
    <location>
        <begin position="77"/>
        <end position="103"/>
    </location>
</feature>
<feature type="region of interest" description="Disordered" evidence="1">
    <location>
        <begin position="1"/>
        <end position="65"/>
    </location>
</feature>
<feature type="region of interest" description="Disordered" evidence="1">
    <location>
        <begin position="124"/>
        <end position="146"/>
    </location>
</feature>
<organism evidence="2 3">
    <name type="scientific">Xylaria grammica</name>
    <dbReference type="NCBI Taxonomy" id="363999"/>
    <lineage>
        <taxon>Eukaryota</taxon>
        <taxon>Fungi</taxon>
        <taxon>Dikarya</taxon>
        <taxon>Ascomycota</taxon>
        <taxon>Pezizomycotina</taxon>
        <taxon>Sordariomycetes</taxon>
        <taxon>Xylariomycetidae</taxon>
        <taxon>Xylariales</taxon>
        <taxon>Xylariaceae</taxon>
        <taxon>Xylaria</taxon>
    </lineage>
</organism>
<dbReference type="Proteomes" id="UP000286045">
    <property type="component" value="Unassembled WGS sequence"/>
</dbReference>
<evidence type="ECO:0000313" key="2">
    <source>
        <dbReference type="EMBL" id="RWA04727.1"/>
    </source>
</evidence>
<feature type="non-terminal residue" evidence="2">
    <location>
        <position position="146"/>
    </location>
</feature>
<accession>A0A439CRF5</accession>
<sequence length="146" mass="15353">MTSTAPPYHITNRSEASLRAPTLPPYTEHAGAISGDEDIELASLSPSTSASSCAPTTAAGPSCSADSIFTPTKQLQIQTPGKSILSAPTPARPDPIPIFELTPSGHLDRPLYLSVRPERSSGSCFLTHGDDETQAPLTTTTYRFGP</sequence>
<name>A0A439CRF5_9PEZI</name>
<feature type="compositionally biased region" description="Polar residues" evidence="1">
    <location>
        <begin position="135"/>
        <end position="146"/>
    </location>
</feature>
<gene>
    <name evidence="2" type="ORF">EKO27_g10381</name>
</gene>
<dbReference type="STRING" id="363999.A0A439CRF5"/>
<dbReference type="AlphaFoldDB" id="A0A439CRF5"/>
<dbReference type="EMBL" id="RYZI01000526">
    <property type="protein sequence ID" value="RWA04727.1"/>
    <property type="molecule type" value="Genomic_DNA"/>
</dbReference>
<protein>
    <submittedName>
        <fullName evidence="2">Uncharacterized protein</fullName>
    </submittedName>
</protein>
<feature type="compositionally biased region" description="Low complexity" evidence="1">
    <location>
        <begin position="42"/>
        <end position="62"/>
    </location>
</feature>
<feature type="compositionally biased region" description="Polar residues" evidence="1">
    <location>
        <begin position="1"/>
        <end position="15"/>
    </location>
</feature>
<comment type="caution">
    <text evidence="2">The sequence shown here is derived from an EMBL/GenBank/DDBJ whole genome shotgun (WGS) entry which is preliminary data.</text>
</comment>
<evidence type="ECO:0000256" key="1">
    <source>
        <dbReference type="SAM" id="MobiDB-lite"/>
    </source>
</evidence>
<proteinExistence type="predicted"/>